<gene>
    <name evidence="3" type="ORF">MONAX_5E005722</name>
</gene>
<accession>A0A5E4D1J1</accession>
<dbReference type="InterPro" id="IPR039261">
    <property type="entry name" value="FNR_nucleotide-bd"/>
</dbReference>
<dbReference type="Pfam" id="PF08030">
    <property type="entry name" value="NAD_binding_6"/>
    <property type="match status" value="1"/>
</dbReference>
<sequence>FWQENRPDYVNIQLYLSQTDGIQKIIGDKYQALNSRLFIGRPRWKLIFDEIAKCNRGKTVGVFCCGPSSISKTLHKLSNQNNAYGTRFEYNKESFS</sequence>
<comment type="caution">
    <text evidence="3">The sequence shown here is derived from an EMBL/GenBank/DDBJ whole genome shotgun (WGS) entry which is preliminary data.</text>
</comment>
<evidence type="ECO:0000313" key="3">
    <source>
        <dbReference type="EMBL" id="VTJ87132.1"/>
    </source>
</evidence>
<dbReference type="AlphaFoldDB" id="A0A5E4D1J1"/>
<dbReference type="GO" id="GO:0016491">
    <property type="term" value="F:oxidoreductase activity"/>
    <property type="evidence" value="ECO:0007669"/>
    <property type="project" value="UniProtKB-KW"/>
</dbReference>
<feature type="domain" description="Ferric reductase NAD binding" evidence="2">
    <location>
        <begin position="29"/>
        <end position="79"/>
    </location>
</feature>
<keyword evidence="1" id="KW-0560">Oxidoreductase</keyword>
<protein>
    <recommendedName>
        <fullName evidence="2">Ferric reductase NAD binding domain-containing protein</fullName>
    </recommendedName>
</protein>
<evidence type="ECO:0000259" key="2">
    <source>
        <dbReference type="Pfam" id="PF08030"/>
    </source>
</evidence>
<dbReference type="EMBL" id="CABDUW010002518">
    <property type="protein sequence ID" value="VTJ87132.1"/>
    <property type="molecule type" value="Genomic_DNA"/>
</dbReference>
<dbReference type="Proteomes" id="UP000335636">
    <property type="component" value="Unassembled WGS sequence"/>
</dbReference>
<evidence type="ECO:0000313" key="4">
    <source>
        <dbReference type="Proteomes" id="UP000335636"/>
    </source>
</evidence>
<feature type="non-terminal residue" evidence="3">
    <location>
        <position position="1"/>
    </location>
</feature>
<dbReference type="Gene3D" id="3.40.50.80">
    <property type="entry name" value="Nucleotide-binding domain of ferredoxin-NADP reductase (FNR) module"/>
    <property type="match status" value="1"/>
</dbReference>
<name>A0A5E4D1J1_MARMO</name>
<organism evidence="3 4">
    <name type="scientific">Marmota monax</name>
    <name type="common">Woodchuck</name>
    <dbReference type="NCBI Taxonomy" id="9995"/>
    <lineage>
        <taxon>Eukaryota</taxon>
        <taxon>Metazoa</taxon>
        <taxon>Chordata</taxon>
        <taxon>Craniata</taxon>
        <taxon>Vertebrata</taxon>
        <taxon>Euteleostomi</taxon>
        <taxon>Mammalia</taxon>
        <taxon>Eutheria</taxon>
        <taxon>Euarchontoglires</taxon>
        <taxon>Glires</taxon>
        <taxon>Rodentia</taxon>
        <taxon>Sciuromorpha</taxon>
        <taxon>Sciuridae</taxon>
        <taxon>Xerinae</taxon>
        <taxon>Marmotini</taxon>
        <taxon>Marmota</taxon>
    </lineage>
</organism>
<keyword evidence="4" id="KW-1185">Reference proteome</keyword>
<reference evidence="3" key="1">
    <citation type="submission" date="2019-04" db="EMBL/GenBank/DDBJ databases">
        <authorList>
            <person name="Alioto T."/>
            <person name="Alioto T."/>
        </authorList>
    </citation>
    <scope>NUCLEOTIDE SEQUENCE [LARGE SCALE GENOMIC DNA]</scope>
</reference>
<proteinExistence type="predicted"/>
<dbReference type="InterPro" id="IPR013121">
    <property type="entry name" value="Fe_red_NAD-bd_6"/>
</dbReference>
<evidence type="ECO:0000256" key="1">
    <source>
        <dbReference type="ARBA" id="ARBA00023002"/>
    </source>
</evidence>